<proteinExistence type="predicted"/>
<protein>
    <recommendedName>
        <fullName evidence="3">SMI1/KNR4 family protein</fullName>
    </recommendedName>
</protein>
<sequence length="138" mass="15268">MSFEVVPFEEWGGHELVPYVDGVSLLDLVSAYEQKSRFDVPGAYAGLKVESFKAGELADYLLGKPRYSFGDNPGAVALLGCDCGDTGCWPLLAQVLAEDGVVTWSDFAQPHRPKRDYTRFGPFNFNADHYTQTVRTLP</sequence>
<dbReference type="RefSeq" id="WP_380051372.1">
    <property type="nucleotide sequence ID" value="NZ_JBHLTC010000030.1"/>
</dbReference>
<gene>
    <name evidence="1" type="ORF">ACFFGN_23615</name>
</gene>
<evidence type="ECO:0000313" key="1">
    <source>
        <dbReference type="EMBL" id="MFC0627089.1"/>
    </source>
</evidence>
<reference evidence="1 2" key="1">
    <citation type="submission" date="2024-09" db="EMBL/GenBank/DDBJ databases">
        <authorList>
            <person name="Sun Q."/>
            <person name="Mori K."/>
        </authorList>
    </citation>
    <scope>NUCLEOTIDE SEQUENCE [LARGE SCALE GENOMIC DNA]</scope>
    <source>
        <strain evidence="1 2">CGMCC 1.15906</strain>
    </source>
</reference>
<name>A0ABV6QR33_9ACTN</name>
<comment type="caution">
    <text evidence="1">The sequence shown here is derived from an EMBL/GenBank/DDBJ whole genome shotgun (WGS) entry which is preliminary data.</text>
</comment>
<dbReference type="EMBL" id="JBHLTC010000030">
    <property type="protein sequence ID" value="MFC0627089.1"/>
    <property type="molecule type" value="Genomic_DNA"/>
</dbReference>
<evidence type="ECO:0008006" key="3">
    <source>
        <dbReference type="Google" id="ProtNLM"/>
    </source>
</evidence>
<organism evidence="1 2">
    <name type="scientific">Kribbella deserti</name>
    <dbReference type="NCBI Taxonomy" id="1926257"/>
    <lineage>
        <taxon>Bacteria</taxon>
        <taxon>Bacillati</taxon>
        <taxon>Actinomycetota</taxon>
        <taxon>Actinomycetes</taxon>
        <taxon>Propionibacteriales</taxon>
        <taxon>Kribbellaceae</taxon>
        <taxon>Kribbella</taxon>
    </lineage>
</organism>
<evidence type="ECO:0000313" key="2">
    <source>
        <dbReference type="Proteomes" id="UP001589890"/>
    </source>
</evidence>
<dbReference type="Proteomes" id="UP001589890">
    <property type="component" value="Unassembled WGS sequence"/>
</dbReference>
<accession>A0ABV6QR33</accession>
<keyword evidence="2" id="KW-1185">Reference proteome</keyword>